<feature type="transmembrane region" description="Helical" evidence="1">
    <location>
        <begin position="6"/>
        <end position="24"/>
    </location>
</feature>
<dbReference type="AlphaFoldDB" id="A0A532V2F3"/>
<evidence type="ECO:0008006" key="4">
    <source>
        <dbReference type="Google" id="ProtNLM"/>
    </source>
</evidence>
<sequence>MMAYILPFLIALGTVAIFSLFAFLATLYREYRWSRLLMWVGLLFLLGGCYLFGVNVIRLPQLWIIIASLFFAVFFGISAGYFIRRSRRLHK</sequence>
<keyword evidence="1" id="KW-1133">Transmembrane helix</keyword>
<protein>
    <recommendedName>
        <fullName evidence="4">YesK-like protein</fullName>
    </recommendedName>
</protein>
<name>A0A532V2F3_UNCT6</name>
<evidence type="ECO:0000313" key="2">
    <source>
        <dbReference type="EMBL" id="TKJ41363.1"/>
    </source>
</evidence>
<comment type="caution">
    <text evidence="2">The sequence shown here is derived from an EMBL/GenBank/DDBJ whole genome shotgun (WGS) entry which is preliminary data.</text>
</comment>
<accession>A0A532V2F3</accession>
<gene>
    <name evidence="2" type="ORF">CEE36_08595</name>
</gene>
<dbReference type="EMBL" id="NJBO01000014">
    <property type="protein sequence ID" value="TKJ41363.1"/>
    <property type="molecule type" value="Genomic_DNA"/>
</dbReference>
<keyword evidence="1" id="KW-0472">Membrane</keyword>
<evidence type="ECO:0000313" key="3">
    <source>
        <dbReference type="Proteomes" id="UP000317778"/>
    </source>
</evidence>
<dbReference type="Proteomes" id="UP000317778">
    <property type="component" value="Unassembled WGS sequence"/>
</dbReference>
<keyword evidence="1" id="KW-0812">Transmembrane</keyword>
<reference evidence="2 3" key="1">
    <citation type="submission" date="2017-06" db="EMBL/GenBank/DDBJ databases">
        <title>Novel microbial phyla capable of carbon fixation and sulfur reduction in deep-sea sediments.</title>
        <authorList>
            <person name="Huang J."/>
            <person name="Baker B."/>
            <person name="Wang Y."/>
        </authorList>
    </citation>
    <scope>NUCLEOTIDE SEQUENCE [LARGE SCALE GENOMIC DNA]</scope>
    <source>
        <strain evidence="2">B3_TA06</strain>
    </source>
</reference>
<feature type="transmembrane region" description="Helical" evidence="1">
    <location>
        <begin position="63"/>
        <end position="83"/>
    </location>
</feature>
<feature type="transmembrane region" description="Helical" evidence="1">
    <location>
        <begin position="36"/>
        <end position="57"/>
    </location>
</feature>
<evidence type="ECO:0000256" key="1">
    <source>
        <dbReference type="SAM" id="Phobius"/>
    </source>
</evidence>
<proteinExistence type="predicted"/>
<organism evidence="2 3">
    <name type="scientific">candidate division TA06 bacterium B3_TA06</name>
    <dbReference type="NCBI Taxonomy" id="2012487"/>
    <lineage>
        <taxon>Bacteria</taxon>
        <taxon>Bacteria division TA06</taxon>
    </lineage>
</organism>